<proteinExistence type="predicted"/>
<evidence type="ECO:0000313" key="1">
    <source>
        <dbReference type="EMBL" id="CAF3750507.1"/>
    </source>
</evidence>
<dbReference type="EMBL" id="CAJOAX010001851">
    <property type="protein sequence ID" value="CAF3750507.1"/>
    <property type="molecule type" value="Genomic_DNA"/>
</dbReference>
<accession>A0A818Y6P2</accession>
<protein>
    <recommendedName>
        <fullName evidence="3">MULE transposase domain-containing protein</fullName>
    </recommendedName>
</protein>
<reference evidence="1" key="1">
    <citation type="submission" date="2021-02" db="EMBL/GenBank/DDBJ databases">
        <authorList>
            <person name="Nowell W R."/>
        </authorList>
    </citation>
    <scope>NUCLEOTIDE SEQUENCE</scope>
</reference>
<dbReference type="AlphaFoldDB" id="A0A818Y6P2"/>
<evidence type="ECO:0000313" key="2">
    <source>
        <dbReference type="Proteomes" id="UP000663823"/>
    </source>
</evidence>
<comment type="caution">
    <text evidence="1">The sequence shown here is derived from an EMBL/GenBank/DDBJ whole genome shotgun (WGS) entry which is preliminary data.</text>
</comment>
<organism evidence="1 2">
    <name type="scientific">Rotaria sordida</name>
    <dbReference type="NCBI Taxonomy" id="392033"/>
    <lineage>
        <taxon>Eukaryota</taxon>
        <taxon>Metazoa</taxon>
        <taxon>Spiralia</taxon>
        <taxon>Gnathifera</taxon>
        <taxon>Rotifera</taxon>
        <taxon>Eurotatoria</taxon>
        <taxon>Bdelloidea</taxon>
        <taxon>Philodinida</taxon>
        <taxon>Philodinidae</taxon>
        <taxon>Rotaria</taxon>
    </lineage>
</organism>
<evidence type="ECO:0008006" key="3">
    <source>
        <dbReference type="Google" id="ProtNLM"/>
    </source>
</evidence>
<dbReference type="Proteomes" id="UP000663823">
    <property type="component" value="Unassembled WGS sequence"/>
</dbReference>
<gene>
    <name evidence="1" type="ORF">OTI717_LOCUS15552</name>
</gene>
<name>A0A818Y6P2_9BILA</name>
<sequence length="479" mass="54598">MLKNYHFGLKRTNKNGSKIWICTHKLCNASITTRDCSILKTSAIKSDGSHEYEHRPKMSLNVYECIKSIKRRIEEDPTAPVSLLYDQQVKKFRRENGTAAEVPVFDRIKSSLYEYRSSKQPPIPKTLASIDVPDPLTRTLMGQNFLFCNNNILSILGFASPMAIQLLGANPHWNSDGTFRTTPRLFYQSYSIHIWDDYNFEMAAYNAFSKNFPTSKIKGCQFHFGQNIWRQIKKKGLVTHSKGAEAHRQIANILMLPLLPPQEINKAFCDIIEEISNVHQNFLKLTDYILHTYIEGALFPPSFWNLFDLIGIRPKTSNHIEGYHEFGSDNQIKRAEYINPVNGPNTVPDRLQQQLAEVYPNAVLKAIDSQMHGDKTKSAELTIYNLLKSVNVKFQKADVEEKNRNESPFILTVQTLVGKKNNIQPLENNLQVMQQSLDNIISTQLTNIADISSVETAVTETRDKVVKTQSTSQDITKSL</sequence>